<dbReference type="SUPFAM" id="SSF46785">
    <property type="entry name" value="Winged helix' DNA-binding domain"/>
    <property type="match status" value="1"/>
</dbReference>
<dbReference type="PANTHER" id="PTHR30136">
    <property type="entry name" value="HELIX-TURN-HELIX TRANSCRIPTIONAL REGULATOR, ICLR FAMILY"/>
    <property type="match status" value="1"/>
</dbReference>
<dbReference type="InterPro" id="IPR005471">
    <property type="entry name" value="Tscrpt_reg_IclR_N"/>
</dbReference>
<organism evidence="6 8">
    <name type="scientific">Cupriavidus campinensis</name>
    <dbReference type="NCBI Taxonomy" id="151783"/>
    <lineage>
        <taxon>Bacteria</taxon>
        <taxon>Pseudomonadati</taxon>
        <taxon>Pseudomonadota</taxon>
        <taxon>Betaproteobacteria</taxon>
        <taxon>Burkholderiales</taxon>
        <taxon>Burkholderiaceae</taxon>
        <taxon>Cupriavidus</taxon>
    </lineage>
</organism>
<gene>
    <name evidence="5" type="ORF">FGG12_13540</name>
    <name evidence="6" type="ORF">M5D45_24655</name>
</gene>
<evidence type="ECO:0000259" key="4">
    <source>
        <dbReference type="PROSITE" id="PS51078"/>
    </source>
</evidence>
<dbReference type="Proteomes" id="UP001056132">
    <property type="component" value="Chromosome 2"/>
</dbReference>
<dbReference type="Pfam" id="PF09339">
    <property type="entry name" value="HTH_IclR"/>
    <property type="match status" value="1"/>
</dbReference>
<protein>
    <submittedName>
        <fullName evidence="6">IclR family transcriptional regulator</fullName>
    </submittedName>
</protein>
<keyword evidence="7" id="KW-1185">Reference proteome</keyword>
<dbReference type="GO" id="GO:0045892">
    <property type="term" value="P:negative regulation of DNA-templated transcription"/>
    <property type="evidence" value="ECO:0007669"/>
    <property type="project" value="TreeGrafter"/>
</dbReference>
<dbReference type="SUPFAM" id="SSF55781">
    <property type="entry name" value="GAF domain-like"/>
    <property type="match status" value="1"/>
</dbReference>
<dbReference type="InterPro" id="IPR036390">
    <property type="entry name" value="WH_DNA-bd_sf"/>
</dbReference>
<evidence type="ECO:0000313" key="8">
    <source>
        <dbReference type="Proteomes" id="UP001056132"/>
    </source>
</evidence>
<dbReference type="Pfam" id="PF01614">
    <property type="entry name" value="IclR_C"/>
    <property type="match status" value="1"/>
</dbReference>
<dbReference type="GO" id="GO:0003677">
    <property type="term" value="F:DNA binding"/>
    <property type="evidence" value="ECO:0007669"/>
    <property type="project" value="UniProtKB-KW"/>
</dbReference>
<feature type="domain" description="IclR-ED" evidence="4">
    <location>
        <begin position="73"/>
        <end position="256"/>
    </location>
</feature>
<dbReference type="EMBL" id="VCIZ01000007">
    <property type="protein sequence ID" value="TSP12039.1"/>
    <property type="molecule type" value="Genomic_DNA"/>
</dbReference>
<evidence type="ECO:0000256" key="3">
    <source>
        <dbReference type="ARBA" id="ARBA00023163"/>
    </source>
</evidence>
<dbReference type="InterPro" id="IPR036388">
    <property type="entry name" value="WH-like_DNA-bd_sf"/>
</dbReference>
<reference evidence="6" key="2">
    <citation type="journal article" date="2022" name="Microbiol. Resour. Announc.">
        <title>Genome Sequence of Cupriavidus campinensis Strain G5, a Member of a Bacterial Consortium Capable of Polyethylene Degradation.</title>
        <authorList>
            <person name="Schneider B."/>
            <person name="Pfeiffer F."/>
            <person name="Dyall-Smith M."/>
            <person name="Kunte H.J."/>
        </authorList>
    </citation>
    <scope>NUCLEOTIDE SEQUENCE</scope>
    <source>
        <strain evidence="6">G5</strain>
    </source>
</reference>
<dbReference type="Proteomes" id="UP000318943">
    <property type="component" value="Unassembled WGS sequence"/>
</dbReference>
<dbReference type="PROSITE" id="PS51078">
    <property type="entry name" value="ICLR_ED"/>
    <property type="match status" value="1"/>
</dbReference>
<dbReference type="EMBL" id="CP097331">
    <property type="protein sequence ID" value="URF06307.1"/>
    <property type="molecule type" value="Genomic_DNA"/>
</dbReference>
<dbReference type="RefSeq" id="WP_144198192.1">
    <property type="nucleotide sequence ID" value="NZ_CP097331.1"/>
</dbReference>
<dbReference type="Gene3D" id="3.30.450.40">
    <property type="match status" value="1"/>
</dbReference>
<evidence type="ECO:0000313" key="6">
    <source>
        <dbReference type="EMBL" id="URF06307.1"/>
    </source>
</evidence>
<evidence type="ECO:0000256" key="2">
    <source>
        <dbReference type="ARBA" id="ARBA00023125"/>
    </source>
</evidence>
<sequence length="262" mass="28903">MDDDQQISPEHKMLRILRMLECVASASESVTIGQIAMRLDIPKASAGRLVDVLVANRFLVRMPGERGLIPGPRSTQLSTAVLGNSAFRRLSRSVLRGLVDRLGETCNLSAFDGDRVLYLDRVETSQPLRMHLELGSRHPLHCTAGGKLFLSQLPKLEREALLDRITLNRMTPQTFVSRPTLTAELDKLAAQRIGLDEEEFVTGMVGLAVPIALPGQRCNVALVCHAATARTTLTQLRTQLPLLQEAAQRLYPLFYAEDASPV</sequence>
<keyword evidence="2" id="KW-0238">DNA-binding</keyword>
<dbReference type="Gene3D" id="1.10.10.10">
    <property type="entry name" value="Winged helix-like DNA-binding domain superfamily/Winged helix DNA-binding domain"/>
    <property type="match status" value="1"/>
</dbReference>
<evidence type="ECO:0000313" key="7">
    <source>
        <dbReference type="Proteomes" id="UP000318943"/>
    </source>
</evidence>
<keyword evidence="1" id="KW-0805">Transcription regulation</keyword>
<accession>A0AAE9I574</accession>
<dbReference type="PANTHER" id="PTHR30136:SF24">
    <property type="entry name" value="HTH-TYPE TRANSCRIPTIONAL REPRESSOR ALLR"/>
    <property type="match status" value="1"/>
</dbReference>
<dbReference type="GO" id="GO:0003700">
    <property type="term" value="F:DNA-binding transcription factor activity"/>
    <property type="evidence" value="ECO:0007669"/>
    <property type="project" value="TreeGrafter"/>
</dbReference>
<evidence type="ECO:0000256" key="1">
    <source>
        <dbReference type="ARBA" id="ARBA00023015"/>
    </source>
</evidence>
<dbReference type="InterPro" id="IPR014757">
    <property type="entry name" value="Tscrpt_reg_IclR_C"/>
</dbReference>
<dbReference type="InterPro" id="IPR029016">
    <property type="entry name" value="GAF-like_dom_sf"/>
</dbReference>
<reference evidence="6" key="3">
    <citation type="submission" date="2022-05" db="EMBL/GenBank/DDBJ databases">
        <authorList>
            <person name="Kunte H.-J."/>
        </authorList>
    </citation>
    <scope>NUCLEOTIDE SEQUENCE</scope>
    <source>
        <strain evidence="6">G5</strain>
    </source>
</reference>
<evidence type="ECO:0000313" key="5">
    <source>
        <dbReference type="EMBL" id="TSP12039.1"/>
    </source>
</evidence>
<proteinExistence type="predicted"/>
<name>A0AAE9I574_9BURK</name>
<keyword evidence="3" id="KW-0804">Transcription</keyword>
<dbReference type="AlphaFoldDB" id="A0AAE9I574"/>
<reference evidence="5 7" key="1">
    <citation type="submission" date="2019-05" db="EMBL/GenBank/DDBJ databases">
        <title>Whole genome sequence analysis of Cupriavidus campinensis S14E4C strain.</title>
        <authorList>
            <person name="Abbaszade G."/>
            <person name="Szabo A."/>
            <person name="Toumi M."/>
            <person name="Toth E."/>
        </authorList>
    </citation>
    <scope>NUCLEOTIDE SEQUENCE [LARGE SCALE GENOMIC DNA]</scope>
    <source>
        <strain evidence="5 7">S14E4C</strain>
    </source>
</reference>
<dbReference type="KEGG" id="ccam:M5D45_24655"/>
<dbReference type="InterPro" id="IPR050707">
    <property type="entry name" value="HTH_MetabolicPath_Reg"/>
</dbReference>